<dbReference type="Pfam" id="PF00004">
    <property type="entry name" value="AAA"/>
    <property type="match status" value="1"/>
</dbReference>
<dbReference type="InterPro" id="IPR041627">
    <property type="entry name" value="AAA_lid_6"/>
</dbReference>
<gene>
    <name evidence="6" type="ORF">BZB76_4927</name>
</gene>
<comment type="caution">
    <text evidence="6">The sequence shown here is derived from an EMBL/GenBank/DDBJ whole genome shotgun (WGS) entry which is preliminary data.</text>
</comment>
<dbReference type="InterPro" id="IPR003593">
    <property type="entry name" value="AAA+_ATPase"/>
</dbReference>
<reference evidence="6 7" key="1">
    <citation type="submission" date="2018-10" db="EMBL/GenBank/DDBJ databases">
        <title>Genomic Encyclopedia of Archaeal and Bacterial Type Strains, Phase II (KMG-II): from individual species to whole genera.</title>
        <authorList>
            <person name="Goeker M."/>
        </authorList>
    </citation>
    <scope>NUCLEOTIDE SEQUENCE [LARGE SCALE GENOMIC DNA]</scope>
    <source>
        <strain evidence="6 7">DSM 43383</strain>
    </source>
</reference>
<dbReference type="InterPro" id="IPR003959">
    <property type="entry name" value="ATPase_AAA_core"/>
</dbReference>
<comment type="similarity">
    <text evidence="1">Belongs to the CbxX/CfxQ family.</text>
</comment>
<proteinExistence type="inferred from homology"/>
<dbReference type="CDD" id="cd00009">
    <property type="entry name" value="AAA"/>
    <property type="match status" value="1"/>
</dbReference>
<dbReference type="Proteomes" id="UP000274601">
    <property type="component" value="Unassembled WGS sequence"/>
</dbReference>
<name>A0A495QIX2_9ACTN</name>
<feature type="compositionally biased region" description="Basic and acidic residues" evidence="4">
    <location>
        <begin position="636"/>
        <end position="664"/>
    </location>
</feature>
<sequence>MRLPEHLELLLTDEPVLDVYSYGPWRVPDGLFEEISARIDGLAADPRAAELTTDEHKLLTLPASLVTAEIFGILAFLPGGGAIKAGSWSQLPERLLYRHLVNPGPLSTRMTRWDAPGGRWRPPVDWLIEAPDRELAIDLARDCLSVLEGVEPLEERRKALLRLYDDPPVCDVNLPKMELREHWHNHAGDDIVTAVPELLGPVGYLEWVCAGLLAAYEHLTDVAPRDETVEVHLIQLLLQGSMEGVPAELAAALGEDRYGELQQRFPGERRGFKPGAWQERTRAWLVRALVAGAADACRGWLDMAMRFIAIVQGLPGDPWFPKAEWIPVGQFQTDLRRLYAPRRRVVNPLTETLRAAPAETGNARSRTRGRPEIATSLVGQPEVVRALEELTRGDEPVRLLIAGPDGTGKRDAAQELAKALAFGRDPHWITDNLFTGQRLSDAVAKLHADARDCAGDRLLIIEGLDGIVTDPGNGEALAVELHRLLAVHPDLHLVALCDTGGEDRIREINPVLPQRFRIARTRPFTPEGHAELFRRALDARGARGTRQAIEAAGALLALTPPMQTLRNARLAPHLADQVVAAARARAARDSAARDSAAKGPAANGPAANGLAAKNLAVNGANVNGTVPGDLAASADRGADARHPDGRDPDVKNLDVKNPDGKNPDGRLTIRKQDIPETLDTSYAAGNPLAELNALTGLETVKHEISLIVAGTHAARLRSESGLQITPPTRHMVFTGNPGTGKTMVARLLGRIYKRLGVLSSGHLIEASRAHLVGEYIGQTAPRTRRLVERALGGVLFIDEAYTLTQSPLKGDYGHEAIAELVKLMEDHRDDLIVIVAGYQQEMAEFLAANPGLDSRFPKQIHFPDYTDDELITVFGQLAAADGFRLAPGTEDALHAMLRRAPRGPSFGNGRLMRNMLDVAVANQADRVASAAFAAKKNGRDGKKTPRKPTKKELITLSADDLPPLLDHPEEFFGLYL</sequence>
<evidence type="ECO:0000313" key="7">
    <source>
        <dbReference type="Proteomes" id="UP000274601"/>
    </source>
</evidence>
<dbReference type="PANTHER" id="PTHR43392:SF2">
    <property type="entry name" value="AAA-TYPE ATPASE FAMILY PROTEIN _ ANKYRIN REPEAT FAMILY PROTEIN"/>
    <property type="match status" value="1"/>
</dbReference>
<dbReference type="RefSeq" id="WP_121436683.1">
    <property type="nucleotide sequence ID" value="NZ_RBWU01000005.1"/>
</dbReference>
<feature type="domain" description="AAA+ ATPase" evidence="5">
    <location>
        <begin position="395"/>
        <end position="524"/>
    </location>
</feature>
<feature type="region of interest" description="Disordered" evidence="4">
    <location>
        <begin position="628"/>
        <end position="673"/>
    </location>
</feature>
<evidence type="ECO:0000256" key="3">
    <source>
        <dbReference type="ARBA" id="ARBA00022840"/>
    </source>
</evidence>
<dbReference type="Gene3D" id="1.10.8.60">
    <property type="match status" value="1"/>
</dbReference>
<evidence type="ECO:0000256" key="1">
    <source>
        <dbReference type="ARBA" id="ARBA00010378"/>
    </source>
</evidence>
<dbReference type="InterPro" id="IPR000641">
    <property type="entry name" value="CbxX/CfxQ"/>
</dbReference>
<dbReference type="InterPro" id="IPR050773">
    <property type="entry name" value="CbxX/CfxQ_RuBisCO_ESX"/>
</dbReference>
<keyword evidence="2" id="KW-0547">Nucleotide-binding</keyword>
<protein>
    <submittedName>
        <fullName evidence="6">ATPase family protein associated with various cellular activities (AAA)</fullName>
    </submittedName>
</protein>
<accession>A0A495QIX2</accession>
<dbReference type="InterPro" id="IPR027417">
    <property type="entry name" value="P-loop_NTPase"/>
</dbReference>
<dbReference type="EMBL" id="RBWU01000005">
    <property type="protein sequence ID" value="RKS72112.1"/>
    <property type="molecule type" value="Genomic_DNA"/>
</dbReference>
<dbReference type="GO" id="GO:0016887">
    <property type="term" value="F:ATP hydrolysis activity"/>
    <property type="evidence" value="ECO:0007669"/>
    <property type="project" value="InterPro"/>
</dbReference>
<organism evidence="6 7">
    <name type="scientific">Actinomadura pelletieri DSM 43383</name>
    <dbReference type="NCBI Taxonomy" id="1120940"/>
    <lineage>
        <taxon>Bacteria</taxon>
        <taxon>Bacillati</taxon>
        <taxon>Actinomycetota</taxon>
        <taxon>Actinomycetes</taxon>
        <taxon>Streptosporangiales</taxon>
        <taxon>Thermomonosporaceae</taxon>
        <taxon>Actinomadura</taxon>
    </lineage>
</organism>
<dbReference type="FunFam" id="3.40.50.300:FF:000216">
    <property type="entry name" value="Type VII secretion ATPase EccA"/>
    <property type="match status" value="1"/>
</dbReference>
<evidence type="ECO:0000256" key="2">
    <source>
        <dbReference type="ARBA" id="ARBA00022741"/>
    </source>
</evidence>
<evidence type="ECO:0000313" key="6">
    <source>
        <dbReference type="EMBL" id="RKS72112.1"/>
    </source>
</evidence>
<keyword evidence="7" id="KW-1185">Reference proteome</keyword>
<dbReference type="OrthoDB" id="9806903at2"/>
<dbReference type="Pfam" id="PF17866">
    <property type="entry name" value="AAA_lid_6"/>
    <property type="match status" value="1"/>
</dbReference>
<dbReference type="AlphaFoldDB" id="A0A495QIX2"/>
<keyword evidence="3" id="KW-0067">ATP-binding</keyword>
<dbReference type="GO" id="GO:0005524">
    <property type="term" value="F:ATP binding"/>
    <property type="evidence" value="ECO:0007669"/>
    <property type="project" value="UniProtKB-KW"/>
</dbReference>
<evidence type="ECO:0000259" key="5">
    <source>
        <dbReference type="SMART" id="SM00382"/>
    </source>
</evidence>
<dbReference type="Gene3D" id="3.40.50.300">
    <property type="entry name" value="P-loop containing nucleotide triphosphate hydrolases"/>
    <property type="match status" value="2"/>
</dbReference>
<evidence type="ECO:0000256" key="4">
    <source>
        <dbReference type="SAM" id="MobiDB-lite"/>
    </source>
</evidence>
<dbReference type="PRINTS" id="PR00819">
    <property type="entry name" value="CBXCFQXSUPER"/>
</dbReference>
<dbReference type="PANTHER" id="PTHR43392">
    <property type="entry name" value="AAA-TYPE ATPASE FAMILY PROTEIN / ANKYRIN REPEAT FAMILY PROTEIN"/>
    <property type="match status" value="1"/>
</dbReference>
<dbReference type="SMART" id="SM00382">
    <property type="entry name" value="AAA"/>
    <property type="match status" value="2"/>
</dbReference>
<feature type="domain" description="AAA+ ATPase" evidence="5">
    <location>
        <begin position="727"/>
        <end position="866"/>
    </location>
</feature>
<dbReference type="SUPFAM" id="SSF52540">
    <property type="entry name" value="P-loop containing nucleoside triphosphate hydrolases"/>
    <property type="match status" value="2"/>
</dbReference>